<keyword evidence="2" id="KW-1003">Cell membrane</keyword>
<evidence type="ECO:0000313" key="8">
    <source>
        <dbReference type="EMBL" id="MBC6010404.1"/>
    </source>
</evidence>
<feature type="transmembrane region" description="Helical" evidence="6">
    <location>
        <begin position="307"/>
        <end position="337"/>
    </location>
</feature>
<keyword evidence="4 6" id="KW-1133">Transmembrane helix</keyword>
<gene>
    <name evidence="8" type="ORF">H8909_09140</name>
</gene>
<dbReference type="Proteomes" id="UP000603474">
    <property type="component" value="Unassembled WGS sequence"/>
</dbReference>
<evidence type="ECO:0000256" key="5">
    <source>
        <dbReference type="ARBA" id="ARBA00023136"/>
    </source>
</evidence>
<dbReference type="InterPro" id="IPR050250">
    <property type="entry name" value="Macrolide_Exporter_MacB"/>
</dbReference>
<evidence type="ECO:0000256" key="2">
    <source>
        <dbReference type="ARBA" id="ARBA00022475"/>
    </source>
</evidence>
<dbReference type="PANTHER" id="PTHR30572">
    <property type="entry name" value="MEMBRANE COMPONENT OF TRANSPORTER-RELATED"/>
    <property type="match status" value="1"/>
</dbReference>
<dbReference type="PROSITE" id="PS51257">
    <property type="entry name" value="PROKAR_LIPOPROTEIN"/>
    <property type="match status" value="1"/>
</dbReference>
<keyword evidence="9" id="KW-1185">Reference proteome</keyword>
<comment type="subcellular location">
    <subcellularLocation>
        <location evidence="1">Cell membrane</location>
        <topology evidence="1">Multi-pass membrane protein</topology>
    </subcellularLocation>
</comment>
<comment type="caution">
    <text evidence="8">The sequence shown here is derived from an EMBL/GenBank/DDBJ whole genome shotgun (WGS) entry which is preliminary data.</text>
</comment>
<protein>
    <submittedName>
        <fullName evidence="8">ABC transporter permease</fullName>
    </submittedName>
</protein>
<name>A0ABR7KCV1_9FIRM</name>
<organism evidence="8 9">
    <name type="scientific">Catenibacterium faecis</name>
    <dbReference type="NCBI Taxonomy" id="2764323"/>
    <lineage>
        <taxon>Bacteria</taxon>
        <taxon>Bacillati</taxon>
        <taxon>Bacillota</taxon>
        <taxon>Erysipelotrichia</taxon>
        <taxon>Erysipelotrichales</taxon>
        <taxon>Coprobacillaceae</taxon>
        <taxon>Catenibacterium</taxon>
    </lineage>
</organism>
<dbReference type="EMBL" id="JACRWG010000040">
    <property type="protein sequence ID" value="MBC6010404.1"/>
    <property type="molecule type" value="Genomic_DNA"/>
</dbReference>
<dbReference type="InterPro" id="IPR003838">
    <property type="entry name" value="ABC3_permease_C"/>
</dbReference>
<evidence type="ECO:0000256" key="6">
    <source>
        <dbReference type="SAM" id="Phobius"/>
    </source>
</evidence>
<feature type="transmembrane region" description="Helical" evidence="6">
    <location>
        <begin position="357"/>
        <end position="384"/>
    </location>
</feature>
<evidence type="ECO:0000313" key="9">
    <source>
        <dbReference type="Proteomes" id="UP000603474"/>
    </source>
</evidence>
<proteinExistence type="predicted"/>
<feature type="domain" description="ABC3 transporter permease C-terminal" evidence="7">
    <location>
        <begin position="265"/>
        <end position="377"/>
    </location>
</feature>
<accession>A0ABR7KCV1</accession>
<keyword evidence="3 6" id="KW-0812">Transmembrane</keyword>
<keyword evidence="5 6" id="KW-0472">Membrane</keyword>
<evidence type="ECO:0000259" key="7">
    <source>
        <dbReference type="Pfam" id="PF02687"/>
    </source>
</evidence>
<evidence type="ECO:0000256" key="3">
    <source>
        <dbReference type="ARBA" id="ARBA00022692"/>
    </source>
</evidence>
<dbReference type="PANTHER" id="PTHR30572:SF9">
    <property type="entry name" value="ABC TRANSPORTER PERMEASE PROTEIN"/>
    <property type="match status" value="1"/>
</dbReference>
<reference evidence="8 9" key="1">
    <citation type="submission" date="2020-08" db="EMBL/GenBank/DDBJ databases">
        <authorList>
            <person name="Liu C."/>
            <person name="Sun Q."/>
        </authorList>
    </citation>
    <scope>NUCLEOTIDE SEQUENCE [LARGE SCALE GENOMIC DNA]</scope>
    <source>
        <strain evidence="8 9">NSJ-22</strain>
    </source>
</reference>
<sequence>MIKRSIYYVTRKKKRSLIIMMILTIILSCLYISSSITIAATQLEKTMYEAANTSLSVTKKDQSLFDYREYKEIKQAKGYTLYYEGLTQPRNLHVIEAQQSVKRDDLSDEYKNVMSYLATNQTKSHALFKSGNFVLKKGRHIQETDCNKVMVHEQFAKKNHLALHDFINLDNNKKYEIIGIFSGKKQERYTGLTSDFSENMLFMDYSSQQTNNVHKIIMYFDHLKDTRLMMKQLEKNHPDAFVEMDTQTYEETLEAITHIQYIIKVIVCSLIVVALVVLSLILILWLRERLYEIGILLSVGFHKSEILGQFICELLFVSIPAAVLSFGLGHIFLKYVINVLLKNAYSLLLEYGFRQEGMTFIGSYGILAGVIIISVITTCGMFLIKKPQEILSKMS</sequence>
<dbReference type="RefSeq" id="WP_187012607.1">
    <property type="nucleotide sequence ID" value="NZ_JACRWG010000040.1"/>
</dbReference>
<evidence type="ECO:0000256" key="4">
    <source>
        <dbReference type="ARBA" id="ARBA00022989"/>
    </source>
</evidence>
<dbReference type="Pfam" id="PF02687">
    <property type="entry name" value="FtsX"/>
    <property type="match status" value="1"/>
</dbReference>
<evidence type="ECO:0000256" key="1">
    <source>
        <dbReference type="ARBA" id="ARBA00004651"/>
    </source>
</evidence>
<feature type="transmembrane region" description="Helical" evidence="6">
    <location>
        <begin position="261"/>
        <end position="286"/>
    </location>
</feature>